<accession>A0A4C1UV36</accession>
<dbReference type="AlphaFoldDB" id="A0A4C1UV36"/>
<evidence type="ECO:0000313" key="3">
    <source>
        <dbReference type="Proteomes" id="UP000299102"/>
    </source>
</evidence>
<protein>
    <submittedName>
        <fullName evidence="2">Uncharacterized protein</fullName>
    </submittedName>
</protein>
<evidence type="ECO:0000313" key="2">
    <source>
        <dbReference type="EMBL" id="GBP30159.1"/>
    </source>
</evidence>
<evidence type="ECO:0000256" key="1">
    <source>
        <dbReference type="SAM" id="MobiDB-lite"/>
    </source>
</evidence>
<feature type="compositionally biased region" description="Basic residues" evidence="1">
    <location>
        <begin position="163"/>
        <end position="172"/>
    </location>
</feature>
<gene>
    <name evidence="2" type="ORF">EVAR_95004_1</name>
</gene>
<name>A0A4C1UV36_EUMVA</name>
<feature type="region of interest" description="Disordered" evidence="1">
    <location>
        <begin position="76"/>
        <end position="99"/>
    </location>
</feature>
<comment type="caution">
    <text evidence="2">The sequence shown here is derived from an EMBL/GenBank/DDBJ whole genome shotgun (WGS) entry which is preliminary data.</text>
</comment>
<dbReference type="EMBL" id="BGZK01000229">
    <property type="protein sequence ID" value="GBP30159.1"/>
    <property type="molecule type" value="Genomic_DNA"/>
</dbReference>
<feature type="region of interest" description="Disordered" evidence="1">
    <location>
        <begin position="125"/>
        <end position="180"/>
    </location>
</feature>
<organism evidence="2 3">
    <name type="scientific">Eumeta variegata</name>
    <name type="common">Bagworm moth</name>
    <name type="synonym">Eumeta japonica</name>
    <dbReference type="NCBI Taxonomy" id="151549"/>
    <lineage>
        <taxon>Eukaryota</taxon>
        <taxon>Metazoa</taxon>
        <taxon>Ecdysozoa</taxon>
        <taxon>Arthropoda</taxon>
        <taxon>Hexapoda</taxon>
        <taxon>Insecta</taxon>
        <taxon>Pterygota</taxon>
        <taxon>Neoptera</taxon>
        <taxon>Endopterygota</taxon>
        <taxon>Lepidoptera</taxon>
        <taxon>Glossata</taxon>
        <taxon>Ditrysia</taxon>
        <taxon>Tineoidea</taxon>
        <taxon>Psychidae</taxon>
        <taxon>Oiketicinae</taxon>
        <taxon>Eumeta</taxon>
    </lineage>
</organism>
<reference evidence="2 3" key="1">
    <citation type="journal article" date="2019" name="Commun. Biol.">
        <title>The bagworm genome reveals a unique fibroin gene that provides high tensile strength.</title>
        <authorList>
            <person name="Kono N."/>
            <person name="Nakamura H."/>
            <person name="Ohtoshi R."/>
            <person name="Tomita M."/>
            <person name="Numata K."/>
            <person name="Arakawa K."/>
        </authorList>
    </citation>
    <scope>NUCLEOTIDE SEQUENCE [LARGE SCALE GENOMIC DNA]</scope>
</reference>
<keyword evidence="3" id="KW-1185">Reference proteome</keyword>
<dbReference type="Proteomes" id="UP000299102">
    <property type="component" value="Unassembled WGS sequence"/>
</dbReference>
<feature type="compositionally biased region" description="Pro residues" evidence="1">
    <location>
        <begin position="76"/>
        <end position="89"/>
    </location>
</feature>
<feature type="compositionally biased region" description="Basic and acidic residues" evidence="1">
    <location>
        <begin position="141"/>
        <end position="150"/>
    </location>
</feature>
<proteinExistence type="predicted"/>
<sequence length="193" mass="21570">MLRSIWLQHENGSARRATYYDLTVHGRDVTASFFCVSASELELRSRKIAQKIGADAELFNLSVGVCDKKIFLTLPPPARAQSPPGAPPPHLRRGRPTPDKACLPAKFSFNIEEFGLSTVDVETNADEGPLSCRPSSSTHTATRDNLRNRDLTCSPRHVTTGSRPRRHLHQRRREPSRAERQAAIGMDVFMKNL</sequence>